<reference evidence="1 2" key="1">
    <citation type="submission" date="2023-03" db="EMBL/GenBank/DDBJ databases">
        <title>Genome sequencing of Aquirufa.</title>
        <authorList>
            <person name="Pitt A."/>
            <person name="Hahn M.W."/>
        </authorList>
    </citation>
    <scope>NUCLEOTIDE SEQUENCE [LARGE SCALE GENOMIC DNA]</scope>
    <source>
        <strain evidence="1 2">WAEICH-18A</strain>
    </source>
</reference>
<evidence type="ECO:0000313" key="1">
    <source>
        <dbReference type="EMBL" id="MDF5691697.1"/>
    </source>
</evidence>
<accession>A0ABT6BMJ0</accession>
<sequence>MKSAIQRFFLVFLSAWLLMGHVGFAYRISDCLVTGKKKISWTALNAPQSPSSTKETSISRAACYDYAHIQVKFGFDQQVKKVQNSLEQTQLCSEVFVPRFSNTASFVVIDSEEPIQASSYLKPLHERLAFIQRYNI</sequence>
<keyword evidence="2" id="KW-1185">Reference proteome</keyword>
<evidence type="ECO:0000313" key="2">
    <source>
        <dbReference type="Proteomes" id="UP001321344"/>
    </source>
</evidence>
<organism evidence="1 2">
    <name type="scientific">Aquirufa aurantiipilula</name>
    <dbReference type="NCBI Taxonomy" id="2696561"/>
    <lineage>
        <taxon>Bacteria</taxon>
        <taxon>Pseudomonadati</taxon>
        <taxon>Bacteroidota</taxon>
        <taxon>Cytophagia</taxon>
        <taxon>Cytophagales</taxon>
        <taxon>Flectobacillaceae</taxon>
        <taxon>Aquirufa</taxon>
    </lineage>
</organism>
<dbReference type="Proteomes" id="UP001321344">
    <property type="component" value="Unassembled WGS sequence"/>
</dbReference>
<gene>
    <name evidence="1" type="ORF">PQG43_12565</name>
</gene>
<proteinExistence type="predicted"/>
<name>A0ABT6BMJ0_9BACT</name>
<dbReference type="EMBL" id="JARJOW010000010">
    <property type="protein sequence ID" value="MDF5691697.1"/>
    <property type="molecule type" value="Genomic_DNA"/>
</dbReference>
<dbReference type="RefSeq" id="WP_223144335.1">
    <property type="nucleotide sequence ID" value="NZ_CBCSDE010000014.1"/>
</dbReference>
<comment type="caution">
    <text evidence="1">The sequence shown here is derived from an EMBL/GenBank/DDBJ whole genome shotgun (WGS) entry which is preliminary data.</text>
</comment>
<protein>
    <submittedName>
        <fullName evidence="1">Uncharacterized protein</fullName>
    </submittedName>
</protein>